<comment type="caution">
    <text evidence="2">The sequence shown here is derived from an EMBL/GenBank/DDBJ whole genome shotgun (WGS) entry which is preliminary data.</text>
</comment>
<dbReference type="RefSeq" id="WP_058448484.1">
    <property type="nucleotide sequence ID" value="NZ_CAAAJF010000004.1"/>
</dbReference>
<feature type="compositionally biased region" description="Basic and acidic residues" evidence="1">
    <location>
        <begin position="877"/>
        <end position="889"/>
    </location>
</feature>
<dbReference type="OrthoDB" id="5634485at2"/>
<dbReference type="Proteomes" id="UP000054715">
    <property type="component" value="Unassembled WGS sequence"/>
</dbReference>
<gene>
    <name evidence="2" type="ORF">Ljam_0417</name>
</gene>
<feature type="region of interest" description="Disordered" evidence="1">
    <location>
        <begin position="808"/>
        <end position="897"/>
    </location>
</feature>
<name>A0A0W0UTW9_9GAMM</name>
<accession>A0A0W0UTW9</accession>
<sequence>MLLKPTASEAIAQKAEYLKLSTLIDQFNATQDELMKLMYLQQIDMYSKAIVDNCEKEFFKQPSKLPNYGLKEAIYAWRNQDMFHPEGKPRSEEKGLQQVLQSYGIHADASILLKAVQYATAYQQLNPEKAEKKSSQNFTEAQYSIEKFEKDRSALYELLTKRYLLLARLIKNEDGVDTQLAELCQELWEIHNDLFTLVDTSYELNEYIIEQMNLFTLSYTAIDLIQEKFEQNFDEYDFESLRGQVNNENLLFTLFTEKKKASSAEIKKDSTETGEKAIQLVIRQEDRNNAANEQWLQSNVIARFFIDDYATFTKQQSNREGFSIYNPVAISQFARQGNLKQVAKNIAKEPKVIAEKAQLYFSQLSAFCVELMQLGFYHPDIKLSNFLVDNDKLLISDRKAITNNQKLLASSLRTSILFSPPEFVKFVNSSQTRISSRAAKTELDAIPFMSFQIGLALKSFLLNGRTRDNLVRVNLSTFNSANDIAYGNLVILSDALTRNIPTKRIGLDVFHTLLAPEQLMLPTEAFLKELEATAGFDPFAVNQKIKNLMQSENIEQTALDGLLKPFGKALEFLDHDVEALLLQLFKVKTVDAISYCEYADRISTLHALSADDSTDEERIASIYQAIEEGNHLLAQQSKDTLAARLLHKTINQVEKNYEPYLETIRIRKLTTAWKAQTLTAKHEKELNEIVGYLKKYLESSFEKKPQRLKTSFAEFKNASFGYLKANISSHNYNQAWFFEKVLAWLHIKSIPNRITRTDLETHPDLKITHFLLSNLSTSSSKKLLNGDDLLTPLLSFYDDSSDSYQKLKKLQEIPPVKDKPKNKSPEKKSENSASRVVATKNKTITQEEKTKDKSESSEKYGSTVIHEDTQEYGSTIIHEDTQENKEKTKGNAVTPVI</sequence>
<dbReference type="SUPFAM" id="SSF56112">
    <property type="entry name" value="Protein kinase-like (PK-like)"/>
    <property type="match status" value="1"/>
</dbReference>
<keyword evidence="2" id="KW-0418">Kinase</keyword>
<protein>
    <submittedName>
        <fullName evidence="2">Protein kinase domain containing protein</fullName>
    </submittedName>
</protein>
<proteinExistence type="predicted"/>
<feature type="compositionally biased region" description="Basic and acidic residues" evidence="1">
    <location>
        <begin position="809"/>
        <end position="830"/>
    </location>
</feature>
<evidence type="ECO:0000313" key="3">
    <source>
        <dbReference type="Proteomes" id="UP000054715"/>
    </source>
</evidence>
<evidence type="ECO:0000313" key="2">
    <source>
        <dbReference type="EMBL" id="KTD11223.1"/>
    </source>
</evidence>
<organism evidence="2 3">
    <name type="scientific">Legionella jamestowniensis</name>
    <dbReference type="NCBI Taxonomy" id="455"/>
    <lineage>
        <taxon>Bacteria</taxon>
        <taxon>Pseudomonadati</taxon>
        <taxon>Pseudomonadota</taxon>
        <taxon>Gammaproteobacteria</taxon>
        <taxon>Legionellales</taxon>
        <taxon>Legionellaceae</taxon>
        <taxon>Legionella</taxon>
    </lineage>
</organism>
<dbReference type="PATRIC" id="fig|455.5.peg.442"/>
<dbReference type="InterPro" id="IPR011009">
    <property type="entry name" value="Kinase-like_dom_sf"/>
</dbReference>
<dbReference type="Gene3D" id="1.10.510.10">
    <property type="entry name" value="Transferase(Phosphotransferase) domain 1"/>
    <property type="match status" value="1"/>
</dbReference>
<dbReference type="STRING" id="455.Ljam_0417"/>
<evidence type="ECO:0000256" key="1">
    <source>
        <dbReference type="SAM" id="MobiDB-lite"/>
    </source>
</evidence>
<keyword evidence="2" id="KW-0808">Transferase</keyword>
<feature type="compositionally biased region" description="Basic and acidic residues" evidence="1">
    <location>
        <begin position="845"/>
        <end position="858"/>
    </location>
</feature>
<dbReference type="AlphaFoldDB" id="A0A0W0UTW9"/>
<reference evidence="2 3" key="1">
    <citation type="submission" date="2015-11" db="EMBL/GenBank/DDBJ databases">
        <title>Genomic analysis of 38 Legionella species identifies large and diverse effector repertoires.</title>
        <authorList>
            <person name="Burstein D."/>
            <person name="Amaro F."/>
            <person name="Zusman T."/>
            <person name="Lifshitz Z."/>
            <person name="Cohen O."/>
            <person name="Gilbert J.A."/>
            <person name="Pupko T."/>
            <person name="Shuman H.A."/>
            <person name="Segal G."/>
        </authorList>
    </citation>
    <scope>NUCLEOTIDE SEQUENCE [LARGE SCALE GENOMIC DNA]</scope>
    <source>
        <strain evidence="2 3">JA-26-G1-E2</strain>
    </source>
</reference>
<dbReference type="Gene3D" id="3.30.200.20">
    <property type="entry name" value="Phosphorylase Kinase, domain 1"/>
    <property type="match status" value="1"/>
</dbReference>
<dbReference type="EMBL" id="LNYG01000008">
    <property type="protein sequence ID" value="KTD11223.1"/>
    <property type="molecule type" value="Genomic_DNA"/>
</dbReference>
<dbReference type="GO" id="GO:0016301">
    <property type="term" value="F:kinase activity"/>
    <property type="evidence" value="ECO:0007669"/>
    <property type="project" value="UniProtKB-KW"/>
</dbReference>